<dbReference type="Gene3D" id="2.130.10.10">
    <property type="entry name" value="YVTN repeat-like/Quinoprotein amine dehydrogenase"/>
    <property type="match status" value="1"/>
</dbReference>
<dbReference type="Proteomes" id="UP000304912">
    <property type="component" value="Chromosome"/>
</dbReference>
<dbReference type="Gene3D" id="1.10.3720.10">
    <property type="entry name" value="MetI-like"/>
    <property type="match status" value="1"/>
</dbReference>
<dbReference type="KEGG" id="salk:FBQ74_13745"/>
<keyword evidence="3 5" id="KW-1133">Transmembrane helix</keyword>
<dbReference type="InterPro" id="IPR000515">
    <property type="entry name" value="MetI-like"/>
</dbReference>
<dbReference type="SUPFAM" id="SSF161098">
    <property type="entry name" value="MetI-like"/>
    <property type="match status" value="2"/>
</dbReference>
<evidence type="ECO:0000256" key="4">
    <source>
        <dbReference type="ARBA" id="ARBA00023136"/>
    </source>
</evidence>
<evidence type="ECO:0000256" key="1">
    <source>
        <dbReference type="ARBA" id="ARBA00004651"/>
    </source>
</evidence>
<feature type="transmembrane region" description="Helical" evidence="5">
    <location>
        <begin position="469"/>
        <end position="495"/>
    </location>
</feature>
<keyword evidence="4 5" id="KW-0472">Membrane</keyword>
<feature type="transmembrane region" description="Helical" evidence="5">
    <location>
        <begin position="549"/>
        <end position="569"/>
    </location>
</feature>
<feature type="transmembrane region" description="Helical" evidence="5">
    <location>
        <begin position="410"/>
        <end position="431"/>
    </location>
</feature>
<dbReference type="InterPro" id="IPR035906">
    <property type="entry name" value="MetI-like_sf"/>
</dbReference>
<evidence type="ECO:0000256" key="5">
    <source>
        <dbReference type="RuleBase" id="RU363032"/>
    </source>
</evidence>
<feature type="transmembrane region" description="Helical" evidence="5">
    <location>
        <begin position="443"/>
        <end position="463"/>
    </location>
</feature>
<gene>
    <name evidence="7" type="ORF">FBQ74_13745</name>
</gene>
<dbReference type="CDD" id="cd06261">
    <property type="entry name" value="TM_PBP2"/>
    <property type="match status" value="1"/>
</dbReference>
<dbReference type="PANTHER" id="PTHR42727:SF1">
    <property type="entry name" value="PHOSPHATE TRANSPORT SYSTEM PERMEASE"/>
    <property type="match status" value="1"/>
</dbReference>
<feature type="transmembrane region" description="Helical" evidence="5">
    <location>
        <begin position="601"/>
        <end position="622"/>
    </location>
</feature>
<dbReference type="Pfam" id="PF00528">
    <property type="entry name" value="BPD_transp_1"/>
    <property type="match status" value="1"/>
</dbReference>
<feature type="transmembrane region" description="Helical" evidence="5">
    <location>
        <begin position="669"/>
        <end position="691"/>
    </location>
</feature>
<dbReference type="PANTHER" id="PTHR42727">
    <property type="entry name" value="PHOSPHATE TRANSPORT SYSTEM PERMEASE PROTEIN"/>
    <property type="match status" value="1"/>
</dbReference>
<accession>A0A5B7YFI4</accession>
<comment type="similarity">
    <text evidence="5">Belongs to the binding-protein-dependent transport system permease family.</text>
</comment>
<keyword evidence="5" id="KW-0813">Transport</keyword>
<dbReference type="GO" id="GO:0055085">
    <property type="term" value="P:transmembrane transport"/>
    <property type="evidence" value="ECO:0007669"/>
    <property type="project" value="InterPro"/>
</dbReference>
<reference evidence="7 8" key="1">
    <citation type="submission" date="2019-04" db="EMBL/GenBank/DDBJ databases">
        <title>Salinimonas iocasae sp. nov., a halophilic bacterium isolated from the outer tube casing of tubeworms in Okinawa Trough.</title>
        <authorList>
            <person name="Zhang H."/>
            <person name="Wang H."/>
            <person name="Li C."/>
        </authorList>
    </citation>
    <scope>NUCLEOTIDE SEQUENCE [LARGE SCALE GENOMIC DNA]</scope>
    <source>
        <strain evidence="7 8">KX18D6</strain>
    </source>
</reference>
<comment type="subcellular location">
    <subcellularLocation>
        <location evidence="1 5">Cell membrane</location>
        <topology evidence="1 5">Multi-pass membrane protein</topology>
    </subcellularLocation>
</comment>
<evidence type="ECO:0000256" key="2">
    <source>
        <dbReference type="ARBA" id="ARBA00022692"/>
    </source>
</evidence>
<evidence type="ECO:0000313" key="7">
    <source>
        <dbReference type="EMBL" id="QCZ94464.1"/>
    </source>
</evidence>
<evidence type="ECO:0000313" key="8">
    <source>
        <dbReference type="Proteomes" id="UP000304912"/>
    </source>
</evidence>
<evidence type="ECO:0000259" key="6">
    <source>
        <dbReference type="PROSITE" id="PS50928"/>
    </source>
</evidence>
<keyword evidence="8" id="KW-1185">Reference proteome</keyword>
<dbReference type="PROSITE" id="PS50928">
    <property type="entry name" value="ABC_TM1"/>
    <property type="match status" value="1"/>
</dbReference>
<evidence type="ECO:0000256" key="3">
    <source>
        <dbReference type="ARBA" id="ARBA00022989"/>
    </source>
</evidence>
<dbReference type="InterPro" id="IPR015943">
    <property type="entry name" value="WD40/YVTN_repeat-like_dom_sf"/>
</dbReference>
<dbReference type="EMBL" id="CP039852">
    <property type="protein sequence ID" value="QCZ94464.1"/>
    <property type="molecule type" value="Genomic_DNA"/>
</dbReference>
<organism evidence="7 8">
    <name type="scientific">Salinimonas iocasae</name>
    <dbReference type="NCBI Taxonomy" id="2572577"/>
    <lineage>
        <taxon>Bacteria</taxon>
        <taxon>Pseudomonadati</taxon>
        <taxon>Pseudomonadota</taxon>
        <taxon>Gammaproteobacteria</taxon>
        <taxon>Alteromonadales</taxon>
        <taxon>Alteromonadaceae</taxon>
        <taxon>Alteromonas/Salinimonas group</taxon>
        <taxon>Salinimonas</taxon>
    </lineage>
</organism>
<name>A0A5B7YFI4_9ALTE</name>
<keyword evidence="2 5" id="KW-0812">Transmembrane</keyword>
<protein>
    <submittedName>
        <fullName evidence="7">ABC transporter permease subunit</fullName>
    </submittedName>
</protein>
<dbReference type="RefSeq" id="WP_139757203.1">
    <property type="nucleotide sequence ID" value="NZ_CP039852.1"/>
</dbReference>
<proteinExistence type="inferred from homology"/>
<dbReference type="GO" id="GO:0005886">
    <property type="term" value="C:plasma membrane"/>
    <property type="evidence" value="ECO:0007669"/>
    <property type="project" value="UniProtKB-SubCell"/>
</dbReference>
<dbReference type="AlphaFoldDB" id="A0A5B7YFI4"/>
<dbReference type="SUPFAM" id="SSF63829">
    <property type="entry name" value="Calcium-dependent phosphotriesterase"/>
    <property type="match status" value="1"/>
</dbReference>
<feature type="transmembrane region" description="Helical" evidence="5">
    <location>
        <begin position="507"/>
        <end position="529"/>
    </location>
</feature>
<feature type="domain" description="ABC transmembrane type-1" evidence="6">
    <location>
        <begin position="402"/>
        <end position="688"/>
    </location>
</feature>
<dbReference type="OrthoDB" id="9785113at2"/>
<sequence>MRKDKRMRIMVSAFGGLVLLTMLILITHLISQALPLAFTPQISHNMTYQASADSHFIGSGDLGEGQPAMLKTANCAVTLALPQGQALSASRTFHHPCEHEATVVNLAGEHYLVTVSASGLLRVSGLRGLNSLSSKNASLESNSTGPGQGFSFALNKAIWQKREHWDVQLSDRWIVATITTDNRQYVRWIDQSDPTRVFDQTYDKDQSILVLPNVGQLATLSENTITFYDVKGEALRTSDMQQNIVWWQSIAKDRTFFTASDEGKVTRWVLYNDGGTLAFMPTYAFFTDSAPLVIAAHPSSNALIMLTESERLLLLNRLTGEVVSETRIPAPATDLSWYADRLYVFSSQTLARYQVDFLSGITTWDSLFSPQQYEGYAEPRHVWQTSSASDFQEQKYSLLPLLIGSLKASLLALLVAIPLSVGAAIYTGFFARSRLRQMVKPGIEMLEAIPSVLIGFIAAIWLSPLAANMLFAIAFFLVTVPFVLVIAALTQQYLARRSGNWPPGLELLIAVIVILILGYASMVWAPPWILDMMGETHIAALTTQTQSPVGKTAIVVAIALGIAISPSIYTLTEDAIAGVPADLKQASFALGATRLQTLRRVVLHVATPGILAAIMFGFGRAFGETMIVLMVTGNTPIASWDLLEGLRALTANLTIELPEADVGSTHYQILFFTACILFGFTFLVNTVAELLRQRLRRHLRYE</sequence>